<dbReference type="PANTHER" id="PTHR22941">
    <property type="entry name" value="SERPENTINE RECEPTOR"/>
    <property type="match status" value="1"/>
</dbReference>
<evidence type="ECO:0000313" key="4">
    <source>
        <dbReference type="WormBase" id="F31F4.6"/>
    </source>
</evidence>
<protein>
    <submittedName>
        <fullName evidence="2">Serpentine Receptor, class H</fullName>
    </submittedName>
</protein>
<dbReference type="eggNOG" id="ENOG502SY7B">
    <property type="taxonomic scope" value="Eukaryota"/>
</dbReference>
<feature type="transmembrane region" description="Helical" evidence="1">
    <location>
        <begin position="182"/>
        <end position="205"/>
    </location>
</feature>
<feature type="transmembrane region" description="Helical" evidence="1">
    <location>
        <begin position="233"/>
        <end position="253"/>
    </location>
</feature>
<feature type="transmembrane region" description="Helical" evidence="1">
    <location>
        <begin position="6"/>
        <end position="30"/>
    </location>
</feature>
<dbReference type="OMA" id="WALEISY"/>
<dbReference type="PhylomeDB" id="O17130"/>
<feature type="transmembrane region" description="Helical" evidence="1">
    <location>
        <begin position="127"/>
        <end position="146"/>
    </location>
</feature>
<dbReference type="InterPro" id="IPR053220">
    <property type="entry name" value="Nematode_rcpt-like_serp_H"/>
</dbReference>
<dbReference type="OrthoDB" id="5809728at2759"/>
<keyword evidence="3" id="KW-1185">Reference proteome</keyword>
<dbReference type="Proteomes" id="UP000001940">
    <property type="component" value="Chromosome V"/>
</dbReference>
<dbReference type="PIR" id="T32310">
    <property type="entry name" value="T32310"/>
</dbReference>
<evidence type="ECO:0000313" key="2">
    <source>
        <dbReference type="EMBL" id="CCD70334.1"/>
    </source>
</evidence>
<proteinExistence type="predicted"/>
<dbReference type="EMBL" id="BX284605">
    <property type="protein sequence ID" value="CCD70334.1"/>
    <property type="molecule type" value="Genomic_DNA"/>
</dbReference>
<keyword evidence="1" id="KW-0812">Transmembrane</keyword>
<dbReference type="AlphaFoldDB" id="O17130"/>
<feature type="transmembrane region" description="Helical" evidence="1">
    <location>
        <begin position="42"/>
        <end position="68"/>
    </location>
</feature>
<sequence>MDTPEFLSTTLHIITVVAIPFHVLGTYCIFFQTPKTMGSVKYVMMNFHAWCILCDWMLAVMTIPYLLFPAMVGFPLGILKYFDVPIDIQVYLVAVGITAVYSSIVLIFENRYYMMFAQKTRWKYFRVLLSTFNYTLSVVFFIPALLTVPEQNMAMNYVLQNYLYLPPDLVKRSFIFAIEFKWVVFPVATVVLIYAAELNVVVALLSRNMKNTMKMATYSKQTAMMQKKFIQAMYIQAAVFFLNLQLPILYTVLSQFTDFYSQTANNLVFIIVSLHGIDSTIIMLWAHKPYREFCMRALAKLKLPVRVRVLPTRPTTISVMPSSNIAS</sequence>
<keyword evidence="1" id="KW-1133">Transmembrane helix</keyword>
<dbReference type="AGR" id="WB:WBGene00005472"/>
<dbReference type="WormBase" id="F31F4.6">
    <property type="protein sequence ID" value="CE09826"/>
    <property type="gene ID" value="WBGene00005472"/>
    <property type="gene designation" value="srh-266"/>
</dbReference>
<name>O17130_CAEEL</name>
<dbReference type="PANTHER" id="PTHR22941:SF13">
    <property type="entry name" value="SERPENTINE RECEPTOR, CLASS H"/>
    <property type="match status" value="1"/>
</dbReference>
<evidence type="ECO:0000313" key="3">
    <source>
        <dbReference type="Proteomes" id="UP000001940"/>
    </source>
</evidence>
<dbReference type="PaxDb" id="6239-F31F4.6"/>
<dbReference type="Pfam" id="PF10318">
    <property type="entry name" value="7TM_GPCR_Srh"/>
    <property type="match status" value="1"/>
</dbReference>
<feature type="transmembrane region" description="Helical" evidence="1">
    <location>
        <begin position="88"/>
        <end position="107"/>
    </location>
</feature>
<feature type="transmembrane region" description="Helical" evidence="1">
    <location>
        <begin position="265"/>
        <end position="286"/>
    </location>
</feature>
<dbReference type="FunCoup" id="O17130">
    <property type="interactions" value="2"/>
</dbReference>
<keyword evidence="1" id="KW-0472">Membrane</keyword>
<evidence type="ECO:0000256" key="1">
    <source>
        <dbReference type="SAM" id="Phobius"/>
    </source>
</evidence>
<keyword evidence="2" id="KW-0675">Receptor</keyword>
<reference evidence="2 3" key="1">
    <citation type="journal article" date="1998" name="Science">
        <title>Genome sequence of the nematode C. elegans: a platform for investigating biology.</title>
        <authorList>
            <consortium name="The C. elegans sequencing consortium"/>
            <person name="Sulson J.E."/>
            <person name="Waterston R."/>
        </authorList>
    </citation>
    <scope>NUCLEOTIDE SEQUENCE [LARGE SCALE GENOMIC DNA]</scope>
    <source>
        <strain evidence="2 3">Bristol N2</strain>
    </source>
</reference>
<gene>
    <name evidence="2 4" type="primary">srh-266</name>
    <name evidence="2" type="ORF">CELE_F31F4.6</name>
    <name evidence="4" type="ORF">F31F4.6</name>
</gene>
<dbReference type="KEGG" id="cel:CELE_F31F4.6"/>
<dbReference type="CTD" id="191895"/>
<dbReference type="STRING" id="6239.F31F4.6.1"/>
<organism evidence="2 3">
    <name type="scientific">Caenorhabditis elegans</name>
    <dbReference type="NCBI Taxonomy" id="6239"/>
    <lineage>
        <taxon>Eukaryota</taxon>
        <taxon>Metazoa</taxon>
        <taxon>Ecdysozoa</taxon>
        <taxon>Nematoda</taxon>
        <taxon>Chromadorea</taxon>
        <taxon>Rhabditida</taxon>
        <taxon>Rhabditina</taxon>
        <taxon>Rhabditomorpha</taxon>
        <taxon>Rhabditoidea</taxon>
        <taxon>Rhabditidae</taxon>
        <taxon>Peloderinae</taxon>
        <taxon>Caenorhabditis</taxon>
    </lineage>
</organism>
<dbReference type="InParanoid" id="O17130"/>
<dbReference type="GeneID" id="191895"/>
<dbReference type="HOGENOM" id="CLU_042960_1_1_1"/>
<dbReference type="UCSC" id="F31F4.6">
    <property type="organism name" value="c. elegans"/>
</dbReference>
<dbReference type="RefSeq" id="NP_503285.1">
    <property type="nucleotide sequence ID" value="NM_070884.1"/>
</dbReference>
<dbReference type="InterPro" id="IPR019422">
    <property type="entry name" value="7TM_GPCR_serpentine_rcpt_Srh"/>
</dbReference>
<accession>O17130</accession>